<proteinExistence type="predicted"/>
<keyword evidence="3" id="KW-1185">Reference proteome</keyword>
<gene>
    <name evidence="2" type="ORF">HAX54_004361</name>
</gene>
<evidence type="ECO:0000313" key="3">
    <source>
        <dbReference type="Proteomes" id="UP000823775"/>
    </source>
</evidence>
<evidence type="ECO:0000256" key="1">
    <source>
        <dbReference type="SAM" id="MobiDB-lite"/>
    </source>
</evidence>
<sequence length="233" mass="25761">MARGLHHGGGAGAEILTTVQDMRWALLVEEPYSYDELLEDKRGKITELTVERGSKVPTSLWRNEGRICHFPLITTLYERAGMPKEPRDYMVDYDMTFDIMRVKGSQGNIKKKRKVKSNRDSSNDQRVSSSGAGPSRPSGPLKLIEADMADMREILGGLSRRSQEVGALGRLGGGEKEEALVGQATGSDVKGDEKSLMDPSSPLEAPKGNPRGFPVVLLPAQARKKGFWWLKHR</sequence>
<feature type="compositionally biased region" description="Low complexity" evidence="1">
    <location>
        <begin position="128"/>
        <end position="140"/>
    </location>
</feature>
<feature type="region of interest" description="Disordered" evidence="1">
    <location>
        <begin position="170"/>
        <end position="213"/>
    </location>
</feature>
<name>A0ABS8T6T0_DATST</name>
<protein>
    <submittedName>
        <fullName evidence="2">Uncharacterized protein</fullName>
    </submittedName>
</protein>
<dbReference type="Proteomes" id="UP000823775">
    <property type="component" value="Unassembled WGS sequence"/>
</dbReference>
<reference evidence="2 3" key="1">
    <citation type="journal article" date="2021" name="BMC Genomics">
        <title>Datura genome reveals duplications of psychoactive alkaloid biosynthetic genes and high mutation rate following tissue culture.</title>
        <authorList>
            <person name="Rajewski A."/>
            <person name="Carter-House D."/>
            <person name="Stajich J."/>
            <person name="Litt A."/>
        </authorList>
    </citation>
    <scope>NUCLEOTIDE SEQUENCE [LARGE SCALE GENOMIC DNA]</scope>
    <source>
        <strain evidence="2">AR-01</strain>
    </source>
</reference>
<comment type="caution">
    <text evidence="2">The sequence shown here is derived from an EMBL/GenBank/DDBJ whole genome shotgun (WGS) entry which is preliminary data.</text>
</comment>
<organism evidence="2 3">
    <name type="scientific">Datura stramonium</name>
    <name type="common">Jimsonweed</name>
    <name type="synonym">Common thornapple</name>
    <dbReference type="NCBI Taxonomy" id="4076"/>
    <lineage>
        <taxon>Eukaryota</taxon>
        <taxon>Viridiplantae</taxon>
        <taxon>Streptophyta</taxon>
        <taxon>Embryophyta</taxon>
        <taxon>Tracheophyta</taxon>
        <taxon>Spermatophyta</taxon>
        <taxon>Magnoliopsida</taxon>
        <taxon>eudicotyledons</taxon>
        <taxon>Gunneridae</taxon>
        <taxon>Pentapetalae</taxon>
        <taxon>asterids</taxon>
        <taxon>lamiids</taxon>
        <taxon>Solanales</taxon>
        <taxon>Solanaceae</taxon>
        <taxon>Solanoideae</taxon>
        <taxon>Datureae</taxon>
        <taxon>Datura</taxon>
    </lineage>
</organism>
<dbReference type="EMBL" id="JACEIK010001200">
    <property type="protein sequence ID" value="MCD7467105.1"/>
    <property type="molecule type" value="Genomic_DNA"/>
</dbReference>
<evidence type="ECO:0000313" key="2">
    <source>
        <dbReference type="EMBL" id="MCD7467105.1"/>
    </source>
</evidence>
<accession>A0ABS8T6T0</accession>
<feature type="region of interest" description="Disordered" evidence="1">
    <location>
        <begin position="107"/>
        <end position="141"/>
    </location>
</feature>